<proteinExistence type="predicted"/>
<reference evidence="3 4" key="1">
    <citation type="submission" date="2019-02" db="EMBL/GenBank/DDBJ databases">
        <title>Deep-cultivation of Planctomycetes and their phenomic and genomic characterization uncovers novel biology.</title>
        <authorList>
            <person name="Wiegand S."/>
            <person name="Jogler M."/>
            <person name="Boedeker C."/>
            <person name="Pinto D."/>
            <person name="Vollmers J."/>
            <person name="Rivas-Marin E."/>
            <person name="Kohn T."/>
            <person name="Peeters S.H."/>
            <person name="Heuer A."/>
            <person name="Rast P."/>
            <person name="Oberbeckmann S."/>
            <person name="Bunk B."/>
            <person name="Jeske O."/>
            <person name="Meyerdierks A."/>
            <person name="Storesund J.E."/>
            <person name="Kallscheuer N."/>
            <person name="Luecker S."/>
            <person name="Lage O.M."/>
            <person name="Pohl T."/>
            <person name="Merkel B.J."/>
            <person name="Hornburger P."/>
            <person name="Mueller R.-W."/>
            <person name="Bruemmer F."/>
            <person name="Labrenz M."/>
            <person name="Spormann A.M."/>
            <person name="Op den Camp H."/>
            <person name="Overmann J."/>
            <person name="Amann R."/>
            <person name="Jetten M.S.M."/>
            <person name="Mascher T."/>
            <person name="Medema M.H."/>
            <person name="Devos D.P."/>
            <person name="Kaster A.-K."/>
            <person name="Ovreas L."/>
            <person name="Rohde M."/>
            <person name="Galperin M.Y."/>
            <person name="Jogler C."/>
        </authorList>
    </citation>
    <scope>NUCLEOTIDE SEQUENCE [LARGE SCALE GENOMIC DNA]</scope>
    <source>
        <strain evidence="3 4">Poly30</strain>
    </source>
</reference>
<evidence type="ECO:0000256" key="2">
    <source>
        <dbReference type="SAM" id="SignalP"/>
    </source>
</evidence>
<dbReference type="Proteomes" id="UP000320390">
    <property type="component" value="Chromosome"/>
</dbReference>
<feature type="signal peptide" evidence="2">
    <location>
        <begin position="1"/>
        <end position="22"/>
    </location>
</feature>
<name>A0A518EQE1_9BACT</name>
<evidence type="ECO:0000256" key="1">
    <source>
        <dbReference type="SAM" id="MobiDB-lite"/>
    </source>
</evidence>
<dbReference type="AlphaFoldDB" id="A0A518EQE1"/>
<keyword evidence="2" id="KW-0732">Signal</keyword>
<accession>A0A518EQE1</accession>
<feature type="compositionally biased region" description="Gly residues" evidence="1">
    <location>
        <begin position="406"/>
        <end position="416"/>
    </location>
</feature>
<keyword evidence="4" id="KW-1185">Reference proteome</keyword>
<dbReference type="RefSeq" id="WP_145196366.1">
    <property type="nucleotide sequence ID" value="NZ_CP036434.1"/>
</dbReference>
<dbReference type="Gene3D" id="1.25.40.10">
    <property type="entry name" value="Tetratricopeptide repeat domain"/>
    <property type="match status" value="1"/>
</dbReference>
<organism evidence="3 4">
    <name type="scientific">Saltatorellus ferox</name>
    <dbReference type="NCBI Taxonomy" id="2528018"/>
    <lineage>
        <taxon>Bacteria</taxon>
        <taxon>Pseudomonadati</taxon>
        <taxon>Planctomycetota</taxon>
        <taxon>Planctomycetia</taxon>
        <taxon>Planctomycetia incertae sedis</taxon>
        <taxon>Saltatorellus</taxon>
    </lineage>
</organism>
<evidence type="ECO:0000313" key="4">
    <source>
        <dbReference type="Proteomes" id="UP000320390"/>
    </source>
</evidence>
<dbReference type="OrthoDB" id="9911864at2"/>
<feature type="region of interest" description="Disordered" evidence="1">
    <location>
        <begin position="376"/>
        <end position="416"/>
    </location>
</feature>
<dbReference type="InterPro" id="IPR011990">
    <property type="entry name" value="TPR-like_helical_dom_sf"/>
</dbReference>
<sequence length="416" mass="45352" precursor="true">MPSIRLLLLTALLVLAATGCQSGPIGGAKALDLDEVPPALEAATGVNLTASDDRDLAKTVGSMLSVLKTPKIETDQRATAQSILEVGAEELAARSQNAEDLEDLALSDLPSRISVPAGLRGARLLFEDDERSDAYRLIQRVDQRYPSHALRDEAGDLLWEIGESYANDKRRRLFLFPYSNRAPGVFEYLATEYPTHEKSDDALVKLAQIYTKDRLFDVAIEKHRELVLWSPGSPYRIKSEAEIPRLRLADLDGPAYDRDAMLLALSELEAWIASYGNHELRGEVDRTLVDCLQRLADNDLIVARFYSTVKSPEGARQHAVRALEFGKRAGNPEQQEEIRTFLASIDEIERVDAPLILDGGINDAFLGDNGLGITGPAGLSNSLPTQPKRNEPKEEPANEGDASGDAPGGSGEGGNQ</sequence>
<evidence type="ECO:0000313" key="3">
    <source>
        <dbReference type="EMBL" id="QDV06303.1"/>
    </source>
</evidence>
<evidence type="ECO:0008006" key="5">
    <source>
        <dbReference type="Google" id="ProtNLM"/>
    </source>
</evidence>
<dbReference type="EMBL" id="CP036434">
    <property type="protein sequence ID" value="QDV06303.1"/>
    <property type="molecule type" value="Genomic_DNA"/>
</dbReference>
<dbReference type="PROSITE" id="PS51257">
    <property type="entry name" value="PROKAR_LIPOPROTEIN"/>
    <property type="match status" value="1"/>
</dbReference>
<feature type="chain" id="PRO_5022193119" description="Outer membrane protein assembly factor BamD" evidence="2">
    <location>
        <begin position="23"/>
        <end position="416"/>
    </location>
</feature>
<protein>
    <recommendedName>
        <fullName evidence="5">Outer membrane protein assembly factor BamD</fullName>
    </recommendedName>
</protein>
<gene>
    <name evidence="3" type="ORF">Poly30_18120</name>
</gene>